<dbReference type="GO" id="GO:0032580">
    <property type="term" value="C:Golgi cisterna membrane"/>
    <property type="evidence" value="ECO:0007669"/>
    <property type="project" value="UniProtKB-SubCell"/>
</dbReference>
<dbReference type="FunFam" id="3.40.50.11660:FF:000002">
    <property type="entry name" value="Alpha-(1,3)-fucosyltransferase"/>
    <property type="match status" value="1"/>
</dbReference>
<evidence type="ECO:0000256" key="9">
    <source>
        <dbReference type="ARBA" id="ARBA00023180"/>
    </source>
</evidence>
<keyword evidence="5 11" id="KW-0812">Transmembrane</keyword>
<evidence type="ECO:0000256" key="2">
    <source>
        <dbReference type="ARBA" id="ARBA00008919"/>
    </source>
</evidence>
<keyword evidence="9" id="KW-0325">Glycoprotein</keyword>
<evidence type="ECO:0000256" key="10">
    <source>
        <dbReference type="ARBA" id="ARBA00060399"/>
    </source>
</evidence>
<keyword evidence="11" id="KW-0333">Golgi apparatus</keyword>
<gene>
    <name evidence="13" type="ORF">BSL78_14958</name>
</gene>
<dbReference type="Pfam" id="PF00852">
    <property type="entry name" value="Glyco_transf_10"/>
    <property type="match status" value="1"/>
</dbReference>
<evidence type="ECO:0000256" key="5">
    <source>
        <dbReference type="ARBA" id="ARBA00022692"/>
    </source>
</evidence>
<feature type="domain" description="Fucosyltransferase C-terminal" evidence="12">
    <location>
        <begin position="198"/>
        <end position="349"/>
    </location>
</feature>
<keyword evidence="7" id="KW-1133">Transmembrane helix</keyword>
<dbReference type="SUPFAM" id="SSF53756">
    <property type="entry name" value="UDP-Glycosyltransferase/glycogen phosphorylase"/>
    <property type="match status" value="1"/>
</dbReference>
<sequence length="425" mass="49303">MALILANYFRNRRILVVVLFLLTLPVIFQVKNLKGKYQHFKKSSGFLIGLDRPDSPSRLLTKYEFVAFKQKSGWHFKFPATYDCPKQGVSFSLRHSENATDIDGANMVFFSTGPFALTEWETLRKHRTPGQIWIFATQEPASIVPDFLPPKVYRHDTYNWSYTFHSSSYVKGPYGWYTPYPASALSSDHQTSSENRFAKRKKYAAWVSSRHCGGLGWDRTKFVKDLGQFIPIDMYGTCGNLTLRKNREIAKGVFRNYKFHLSLENSCCSEYLTEKVWNALEMWQSVPIVLGGTKEEYERLMPPHSYIHADNFSSLADLASYIKKVGDSEELYNQYFHWRRTGTVHQQSYQYSTLSFGKEDVKWLRNLRNWRGVIQMWYIPSIRTDQNGLVVVIDVEKTPGFKIIIFGGEEQFLLRNGKIINSVLA</sequence>
<comment type="subcellular location">
    <subcellularLocation>
        <location evidence="10">Endomembrane system</location>
        <topology evidence="10">Single-pass type II membrane protein</topology>
    </subcellularLocation>
    <subcellularLocation>
        <location evidence="11">Golgi apparatus</location>
        <location evidence="11">Golgi stack membrane</location>
        <topology evidence="11">Single-pass type II membrane protein</topology>
    </subcellularLocation>
</comment>
<evidence type="ECO:0000256" key="6">
    <source>
        <dbReference type="ARBA" id="ARBA00022968"/>
    </source>
</evidence>
<evidence type="ECO:0000256" key="4">
    <source>
        <dbReference type="ARBA" id="ARBA00022679"/>
    </source>
</evidence>
<keyword evidence="6" id="KW-0735">Signal-anchor</keyword>
<dbReference type="UniPathway" id="UPA00378"/>
<keyword evidence="14" id="KW-1185">Reference proteome</keyword>
<evidence type="ECO:0000256" key="11">
    <source>
        <dbReference type="RuleBase" id="RU003832"/>
    </source>
</evidence>
<organism evidence="13 14">
    <name type="scientific">Stichopus japonicus</name>
    <name type="common">Sea cucumber</name>
    <dbReference type="NCBI Taxonomy" id="307972"/>
    <lineage>
        <taxon>Eukaryota</taxon>
        <taxon>Metazoa</taxon>
        <taxon>Echinodermata</taxon>
        <taxon>Eleutherozoa</taxon>
        <taxon>Echinozoa</taxon>
        <taxon>Holothuroidea</taxon>
        <taxon>Aspidochirotacea</taxon>
        <taxon>Aspidochirotida</taxon>
        <taxon>Stichopodidae</taxon>
        <taxon>Apostichopus</taxon>
    </lineage>
</organism>
<evidence type="ECO:0000256" key="8">
    <source>
        <dbReference type="ARBA" id="ARBA00023136"/>
    </source>
</evidence>
<dbReference type="EMBL" id="MRZV01000537">
    <property type="protein sequence ID" value="PIK48166.1"/>
    <property type="molecule type" value="Genomic_DNA"/>
</dbReference>
<dbReference type="EC" id="2.4.1.-" evidence="11"/>
<dbReference type="GO" id="GO:0046920">
    <property type="term" value="F:alpha-(1-&gt;3)-fucosyltransferase activity"/>
    <property type="evidence" value="ECO:0007669"/>
    <property type="project" value="TreeGrafter"/>
</dbReference>
<evidence type="ECO:0000256" key="3">
    <source>
        <dbReference type="ARBA" id="ARBA00022676"/>
    </source>
</evidence>
<evidence type="ECO:0000313" key="14">
    <source>
        <dbReference type="Proteomes" id="UP000230750"/>
    </source>
</evidence>
<evidence type="ECO:0000256" key="7">
    <source>
        <dbReference type="ARBA" id="ARBA00022989"/>
    </source>
</evidence>
<dbReference type="Proteomes" id="UP000230750">
    <property type="component" value="Unassembled WGS sequence"/>
</dbReference>
<dbReference type="Gene3D" id="3.40.50.11660">
    <property type="entry name" value="Glycosyl transferase family 10, C-terminal domain"/>
    <property type="match status" value="1"/>
</dbReference>
<keyword evidence="3 11" id="KW-0328">Glycosyltransferase</keyword>
<dbReference type="InterPro" id="IPR038577">
    <property type="entry name" value="GT10-like_C_sf"/>
</dbReference>
<dbReference type="InterPro" id="IPR055270">
    <property type="entry name" value="Glyco_tran_10_C"/>
</dbReference>
<dbReference type="OrthoDB" id="427096at2759"/>
<keyword evidence="4 11" id="KW-0808">Transferase</keyword>
<protein>
    <recommendedName>
        <fullName evidence="11">Fucosyltransferase</fullName>
        <ecNumber evidence="11">2.4.1.-</ecNumber>
    </recommendedName>
</protein>
<accession>A0A2G8KJI6</accession>
<evidence type="ECO:0000256" key="1">
    <source>
        <dbReference type="ARBA" id="ARBA00004922"/>
    </source>
</evidence>
<evidence type="ECO:0000313" key="13">
    <source>
        <dbReference type="EMBL" id="PIK48166.1"/>
    </source>
</evidence>
<dbReference type="PANTHER" id="PTHR11929:SF145">
    <property type="entry name" value="ALPHA-(1,3)-FUCOSYLTRANSFERASE FUT-1"/>
    <property type="match status" value="1"/>
</dbReference>
<reference evidence="13 14" key="1">
    <citation type="journal article" date="2017" name="PLoS Biol.">
        <title>The sea cucumber genome provides insights into morphological evolution and visceral regeneration.</title>
        <authorList>
            <person name="Zhang X."/>
            <person name="Sun L."/>
            <person name="Yuan J."/>
            <person name="Sun Y."/>
            <person name="Gao Y."/>
            <person name="Zhang L."/>
            <person name="Li S."/>
            <person name="Dai H."/>
            <person name="Hamel J.F."/>
            <person name="Liu C."/>
            <person name="Yu Y."/>
            <person name="Liu S."/>
            <person name="Lin W."/>
            <person name="Guo K."/>
            <person name="Jin S."/>
            <person name="Xu P."/>
            <person name="Storey K.B."/>
            <person name="Huan P."/>
            <person name="Zhang T."/>
            <person name="Zhou Y."/>
            <person name="Zhang J."/>
            <person name="Lin C."/>
            <person name="Li X."/>
            <person name="Xing L."/>
            <person name="Huo D."/>
            <person name="Sun M."/>
            <person name="Wang L."/>
            <person name="Mercier A."/>
            <person name="Li F."/>
            <person name="Yang H."/>
            <person name="Xiang J."/>
        </authorList>
    </citation>
    <scope>NUCLEOTIDE SEQUENCE [LARGE SCALE GENOMIC DNA]</scope>
    <source>
        <strain evidence="13">Shaxun</strain>
        <tissue evidence="13">Muscle</tissue>
    </source>
</reference>
<proteinExistence type="inferred from homology"/>
<comment type="similarity">
    <text evidence="2 11">Belongs to the glycosyltransferase 10 family.</text>
</comment>
<dbReference type="PANTHER" id="PTHR11929">
    <property type="entry name" value="ALPHA- 1,3 -FUCOSYLTRANSFERASE"/>
    <property type="match status" value="1"/>
</dbReference>
<evidence type="ECO:0000259" key="12">
    <source>
        <dbReference type="Pfam" id="PF00852"/>
    </source>
</evidence>
<dbReference type="AlphaFoldDB" id="A0A2G8KJI6"/>
<keyword evidence="8" id="KW-0472">Membrane</keyword>
<name>A0A2G8KJI6_STIJA</name>
<comment type="caution">
    <text evidence="13">The sequence shown here is derived from an EMBL/GenBank/DDBJ whole genome shotgun (WGS) entry which is preliminary data.</text>
</comment>
<dbReference type="InterPro" id="IPR001503">
    <property type="entry name" value="Glyco_trans_10"/>
</dbReference>
<comment type="pathway">
    <text evidence="1">Protein modification; protein glycosylation.</text>
</comment>